<accession>A0AAV4SNX7</accession>
<proteinExistence type="predicted"/>
<evidence type="ECO:0000256" key="1">
    <source>
        <dbReference type="SAM" id="MobiDB-lite"/>
    </source>
</evidence>
<organism evidence="2 3">
    <name type="scientific">Caerostris extrusa</name>
    <name type="common">Bark spider</name>
    <name type="synonym">Caerostris bankana</name>
    <dbReference type="NCBI Taxonomy" id="172846"/>
    <lineage>
        <taxon>Eukaryota</taxon>
        <taxon>Metazoa</taxon>
        <taxon>Ecdysozoa</taxon>
        <taxon>Arthropoda</taxon>
        <taxon>Chelicerata</taxon>
        <taxon>Arachnida</taxon>
        <taxon>Araneae</taxon>
        <taxon>Araneomorphae</taxon>
        <taxon>Entelegynae</taxon>
        <taxon>Araneoidea</taxon>
        <taxon>Araneidae</taxon>
        <taxon>Caerostris</taxon>
    </lineage>
</organism>
<keyword evidence="3" id="KW-1185">Reference proteome</keyword>
<dbReference type="AlphaFoldDB" id="A0AAV4SNX7"/>
<comment type="caution">
    <text evidence="2">The sequence shown here is derived from an EMBL/GenBank/DDBJ whole genome shotgun (WGS) entry which is preliminary data.</text>
</comment>
<dbReference type="Proteomes" id="UP001054945">
    <property type="component" value="Unassembled WGS sequence"/>
</dbReference>
<dbReference type="EMBL" id="BPLR01009746">
    <property type="protein sequence ID" value="GIY34257.1"/>
    <property type="molecule type" value="Genomic_DNA"/>
</dbReference>
<evidence type="ECO:0000313" key="3">
    <source>
        <dbReference type="Proteomes" id="UP001054945"/>
    </source>
</evidence>
<feature type="region of interest" description="Disordered" evidence="1">
    <location>
        <begin position="1"/>
        <end position="20"/>
    </location>
</feature>
<reference evidence="2 3" key="1">
    <citation type="submission" date="2021-06" db="EMBL/GenBank/DDBJ databases">
        <title>Caerostris extrusa draft genome.</title>
        <authorList>
            <person name="Kono N."/>
            <person name="Arakawa K."/>
        </authorList>
    </citation>
    <scope>NUCLEOTIDE SEQUENCE [LARGE SCALE GENOMIC DNA]</scope>
</reference>
<sequence length="177" mass="20343">MISRQMRLPPSVKGLTRSDPMPWEGVHPQVDPRGLFFLSLPEGRNGAVKFTRQHRPAGHSFRASMIGERLFLELPRVRLDGGRQAFRRRWGYDMGVPCVPEEDEDSSELSETTSLRDEVTPLFFHGDTKVALKKGHFSISFLNQLRLRGYAKVRRENLDIQVLPLGLLVEMYDILNR</sequence>
<name>A0AAV4SNX7_CAEEX</name>
<evidence type="ECO:0000313" key="2">
    <source>
        <dbReference type="EMBL" id="GIY34257.1"/>
    </source>
</evidence>
<protein>
    <submittedName>
        <fullName evidence="2">Uncharacterized protein</fullName>
    </submittedName>
</protein>
<gene>
    <name evidence="2" type="primary">AVEN_238846_1</name>
    <name evidence="2" type="ORF">CEXT_562271</name>
</gene>